<proteinExistence type="predicted"/>
<dbReference type="Pfam" id="PF13304">
    <property type="entry name" value="AAA_21"/>
    <property type="match status" value="1"/>
</dbReference>
<dbReference type="PANTHER" id="PTHR43581:SF2">
    <property type="entry name" value="EXCINUCLEASE ATPASE SUBUNIT"/>
    <property type="match status" value="1"/>
</dbReference>
<gene>
    <name evidence="2" type="ORF">BHV79_06130</name>
</gene>
<dbReference type="AlphaFoldDB" id="A0A1Q6IA35"/>
<comment type="caution">
    <text evidence="2">The sequence shown here is derived from an EMBL/GenBank/DDBJ whole genome shotgun (WGS) entry which is preliminary data.</text>
</comment>
<dbReference type="SUPFAM" id="SSF52540">
    <property type="entry name" value="P-loop containing nucleoside triphosphate hydrolases"/>
    <property type="match status" value="1"/>
</dbReference>
<feature type="domain" description="ATPase AAA-type core" evidence="1">
    <location>
        <begin position="497"/>
        <end position="603"/>
    </location>
</feature>
<dbReference type="EMBL" id="MNQU01000163">
    <property type="protein sequence ID" value="OKZ35633.1"/>
    <property type="molecule type" value="Genomic_DNA"/>
</dbReference>
<accession>A0A1Q6IA35</accession>
<evidence type="ECO:0000313" key="3">
    <source>
        <dbReference type="Proteomes" id="UP000186549"/>
    </source>
</evidence>
<dbReference type="InterPro" id="IPR027417">
    <property type="entry name" value="P-loop_NTPase"/>
</dbReference>
<reference evidence="2 3" key="1">
    <citation type="journal article" date="2016" name="Nat. Biotechnol.">
        <title>Measurement of bacterial replication rates in microbial communities.</title>
        <authorList>
            <person name="Brown C.T."/>
            <person name="Olm M.R."/>
            <person name="Thomas B.C."/>
            <person name="Banfield J.F."/>
        </authorList>
    </citation>
    <scope>NUCLEOTIDE SEQUENCE [LARGE SCALE GENOMIC DNA]</scope>
    <source>
        <strain evidence="2">45_41</strain>
    </source>
</reference>
<organism evidence="2 3">
    <name type="scientific">Bacteroides uniformis</name>
    <dbReference type="NCBI Taxonomy" id="820"/>
    <lineage>
        <taxon>Bacteria</taxon>
        <taxon>Pseudomonadati</taxon>
        <taxon>Bacteroidota</taxon>
        <taxon>Bacteroidia</taxon>
        <taxon>Bacteroidales</taxon>
        <taxon>Bacteroidaceae</taxon>
        <taxon>Bacteroides</taxon>
    </lineage>
</organism>
<dbReference type="Proteomes" id="UP000186549">
    <property type="component" value="Unassembled WGS sequence"/>
</dbReference>
<evidence type="ECO:0000259" key="1">
    <source>
        <dbReference type="Pfam" id="PF13304"/>
    </source>
</evidence>
<protein>
    <recommendedName>
        <fullName evidence="1">ATPase AAA-type core domain-containing protein</fullName>
    </recommendedName>
</protein>
<dbReference type="InterPro" id="IPR051396">
    <property type="entry name" value="Bact_Antivir_Def_Nuclease"/>
</dbReference>
<dbReference type="Gene3D" id="3.40.50.300">
    <property type="entry name" value="P-loop containing nucleotide triphosphate hydrolases"/>
    <property type="match status" value="1"/>
</dbReference>
<name>A0A1Q6IA35_BACUN</name>
<sequence>MSKSLFRIIAFRCLQPEGEHYYVNHMQRSLSSSDKWYKFYRNIEIDEDGNHIIIPRNFADDAIIYDTDSLSISVSAIVGENGSGKSSILDMMVRMLNNVATALLGEKPQYAAAEHLHYIEHVYGSILLVQNEKVKRLDIRSRVVKMIEYKKVEREHNDNRIDYRVGSHEIWLDARNANIDNLLPRQTNSLYKLTELFYTVVCNYSLYAYNPNDYWEEFTPDTRIKQIKPKVDYINYPYLRCWLTGLFHKNDGYQMPLVLNPMRVNGVIYAPKENNLAKERILSMLFYKDEQNQYEIDRYPFRIINRDHVIVGLALNPRADEETRWTKEWMTERKLFGMRSRLYTEYEDIENEILNYFQDMEGIDRRGYKHPLACRYLVYKIIKIGLTYKKYNKIISNLRKENRSIDLLHQHLDELIKDQSHITVKFRRTLMFLITGMYHGEQIYQLKDIQNQAERFKNENNLFDVLPHRDLADFLPPPIFDIEFRIVRKEHIDKDGNYNNNHIIPFWSLSSGERQVAYVISNFVYHLVNINSVHTIKDKKVAGLPLLKYKYVNVVFDEIELYFHPDLQRRFLSLIISALRNIHIEHIEGVNILMVTHSPFVLSDIPRSNVLVLSKQGEICGETFCANIHEMLGQNFFMEYTMGQIAQEEIEEIFSKYNNNSPISKKEWARYMYVSSIVGDDYLRSTLKRVMKKLEQQLNGRNE</sequence>
<dbReference type="InterPro" id="IPR003959">
    <property type="entry name" value="ATPase_AAA_core"/>
</dbReference>
<dbReference type="PANTHER" id="PTHR43581">
    <property type="entry name" value="ATP/GTP PHOSPHATASE"/>
    <property type="match status" value="1"/>
</dbReference>
<evidence type="ECO:0000313" key="2">
    <source>
        <dbReference type="EMBL" id="OKZ35633.1"/>
    </source>
</evidence>